<dbReference type="InterPro" id="IPR003439">
    <property type="entry name" value="ABC_transporter-like_ATP-bd"/>
</dbReference>
<dbReference type="Pfam" id="PF12399">
    <property type="entry name" value="BCA_ABC_TP_C"/>
    <property type="match status" value="1"/>
</dbReference>
<name>A0A540V9Y9_9CHLR</name>
<dbReference type="AlphaFoldDB" id="A0A540V9Y9"/>
<evidence type="ECO:0000313" key="6">
    <source>
        <dbReference type="Proteomes" id="UP000317371"/>
    </source>
</evidence>
<dbReference type="PANTHER" id="PTHR45772:SF9">
    <property type="entry name" value="CONSERVED COMPONENT OF ABC TRANSPORTER FOR NATURAL AMINO ACIDS"/>
    <property type="match status" value="1"/>
</dbReference>
<dbReference type="InterPro" id="IPR032823">
    <property type="entry name" value="BCA_ABC_TP_C"/>
</dbReference>
<dbReference type="InterPro" id="IPR027417">
    <property type="entry name" value="P-loop_NTPase"/>
</dbReference>
<dbReference type="PANTHER" id="PTHR45772">
    <property type="entry name" value="CONSERVED COMPONENT OF ABC TRANSPORTER FOR NATURAL AMINO ACIDS-RELATED"/>
    <property type="match status" value="1"/>
</dbReference>
<evidence type="ECO:0000313" key="5">
    <source>
        <dbReference type="EMBL" id="TQE93542.1"/>
    </source>
</evidence>
<dbReference type="FunFam" id="3.40.50.300:FF:000421">
    <property type="entry name" value="Branched-chain amino acid ABC transporter ATP-binding protein"/>
    <property type="match status" value="1"/>
</dbReference>
<dbReference type="InterPro" id="IPR017871">
    <property type="entry name" value="ABC_transporter-like_CS"/>
</dbReference>
<evidence type="ECO:0000256" key="2">
    <source>
        <dbReference type="ARBA" id="ARBA00022741"/>
    </source>
</evidence>
<organism evidence="5 6">
    <name type="scientific">Litorilinea aerophila</name>
    <dbReference type="NCBI Taxonomy" id="1204385"/>
    <lineage>
        <taxon>Bacteria</taxon>
        <taxon>Bacillati</taxon>
        <taxon>Chloroflexota</taxon>
        <taxon>Caldilineae</taxon>
        <taxon>Caldilineales</taxon>
        <taxon>Caldilineaceae</taxon>
        <taxon>Litorilinea</taxon>
    </lineage>
</organism>
<proteinExistence type="predicted"/>
<dbReference type="SMART" id="SM00382">
    <property type="entry name" value="AAA"/>
    <property type="match status" value="1"/>
</dbReference>
<keyword evidence="6" id="KW-1185">Reference proteome</keyword>
<dbReference type="EMBL" id="VIGC01000038">
    <property type="protein sequence ID" value="TQE93542.1"/>
    <property type="molecule type" value="Genomic_DNA"/>
</dbReference>
<gene>
    <name evidence="5" type="ORF">FKZ61_20860</name>
</gene>
<dbReference type="OrthoDB" id="9805514at2"/>
<dbReference type="GO" id="GO:0005886">
    <property type="term" value="C:plasma membrane"/>
    <property type="evidence" value="ECO:0007669"/>
    <property type="project" value="TreeGrafter"/>
</dbReference>
<reference evidence="5 6" key="1">
    <citation type="submission" date="2019-06" db="EMBL/GenBank/DDBJ databases">
        <title>Genome sequence of Litorilinea aerophila BAA-2444.</title>
        <authorList>
            <person name="Maclea K.S."/>
            <person name="Maurais E.G."/>
            <person name="Iannazzi L.C."/>
        </authorList>
    </citation>
    <scope>NUCLEOTIDE SEQUENCE [LARGE SCALE GENOMIC DNA]</scope>
    <source>
        <strain evidence="5 6">ATCC BAA-2444</strain>
    </source>
</reference>
<sequence length="253" mass="27725">MLSVQDVHKHFGGLKAVNGVSFQVQRGKITGLIGPNGAGKTTTFNIISGFYRPDAGQVLFNGARIDGLPPHRVFHHGLCRTFQISRELKLMTVMENLLLVPAGQKGENLFASWFLPGQVRAQERTLRAKALEILEFVGLAHLQNEYAAGLSGGQKRLLELARTMMADPQMVLLDEPGAGVNPTLMRRIAGYIRSLATDRGITVLLIEHDMDLVMNVCDWIVVMSSGQKLAEGTPDQVRQNPAVLEAYLGGQNR</sequence>
<evidence type="ECO:0000256" key="3">
    <source>
        <dbReference type="ARBA" id="ARBA00022840"/>
    </source>
</evidence>
<dbReference type="Proteomes" id="UP000317371">
    <property type="component" value="Unassembled WGS sequence"/>
</dbReference>
<keyword evidence="2" id="KW-0547">Nucleotide-binding</keyword>
<accession>A0A540V9Y9</accession>
<dbReference type="Gene3D" id="3.40.50.300">
    <property type="entry name" value="P-loop containing nucleotide triphosphate hydrolases"/>
    <property type="match status" value="1"/>
</dbReference>
<keyword evidence="1" id="KW-0813">Transport</keyword>
<dbReference type="InParanoid" id="A0A540V9Y9"/>
<dbReference type="Pfam" id="PF00005">
    <property type="entry name" value="ABC_tran"/>
    <property type="match status" value="1"/>
</dbReference>
<dbReference type="CDD" id="cd03219">
    <property type="entry name" value="ABC_Mj1267_LivG_branched"/>
    <property type="match status" value="1"/>
</dbReference>
<dbReference type="InterPro" id="IPR003593">
    <property type="entry name" value="AAA+_ATPase"/>
</dbReference>
<dbReference type="PROSITE" id="PS50893">
    <property type="entry name" value="ABC_TRANSPORTER_2"/>
    <property type="match status" value="1"/>
</dbReference>
<protein>
    <submittedName>
        <fullName evidence="5">ABC transporter ATP-binding protein</fullName>
    </submittedName>
</protein>
<comment type="caution">
    <text evidence="5">The sequence shown here is derived from an EMBL/GenBank/DDBJ whole genome shotgun (WGS) entry which is preliminary data.</text>
</comment>
<dbReference type="SUPFAM" id="SSF52540">
    <property type="entry name" value="P-loop containing nucleoside triphosphate hydrolases"/>
    <property type="match status" value="1"/>
</dbReference>
<dbReference type="InterPro" id="IPR051120">
    <property type="entry name" value="ABC_AA/LPS_Transport"/>
</dbReference>
<evidence type="ECO:0000256" key="1">
    <source>
        <dbReference type="ARBA" id="ARBA00022448"/>
    </source>
</evidence>
<dbReference type="GO" id="GO:0016887">
    <property type="term" value="F:ATP hydrolysis activity"/>
    <property type="evidence" value="ECO:0007669"/>
    <property type="project" value="InterPro"/>
</dbReference>
<keyword evidence="3 5" id="KW-0067">ATP-binding</keyword>
<dbReference type="GO" id="GO:0005524">
    <property type="term" value="F:ATP binding"/>
    <property type="evidence" value="ECO:0007669"/>
    <property type="project" value="UniProtKB-KW"/>
</dbReference>
<dbReference type="PROSITE" id="PS00211">
    <property type="entry name" value="ABC_TRANSPORTER_1"/>
    <property type="match status" value="1"/>
</dbReference>
<feature type="domain" description="ABC transporter" evidence="4">
    <location>
        <begin position="2"/>
        <end position="250"/>
    </location>
</feature>
<evidence type="ECO:0000259" key="4">
    <source>
        <dbReference type="PROSITE" id="PS50893"/>
    </source>
</evidence>